<comment type="caution">
    <text evidence="1">The sequence shown here is derived from an EMBL/GenBank/DDBJ whole genome shotgun (WGS) entry which is preliminary data.</text>
</comment>
<gene>
    <name evidence="1" type="ORF">DS742_14370</name>
</gene>
<protein>
    <submittedName>
        <fullName evidence="1">Uncharacterized protein</fullName>
    </submittedName>
</protein>
<sequence>MEFIKFKEELQKRFTEISKDSTHLFEVNVDKDELWNTYLDSFPAGTNKIFRERREHDCSCCRQFIKNIGNAVVIKDNEVHTIWELNLGDKIYQSVCEALDLFVKSHMVSDVYVSKFKKIGTDFNYEDMNGKMHKWDHFFLELPDKFYDRSSRYEGDIKGGFRDTKNVFKRSLDEIFMDSIDTVLELINSNTLYKGEEWKAALGEFRKYKKEFDKLQTEKEKEKELFAWEKSVKAGGAIGRIRNHSIGTLLVNISEGMDLDLAVKKYEQIVAPSNYKRPKAIFTKKMLEEAHRTITELGYMDSLQRRFANLDDITVNNILFSNKDSAKRIGGMSDIFGDMAKDVAVSPKRFSKVEEISVKDFVENVLPTAKEVEAFVENKHDKNFVSLIAPVNSEAKTMFKWNNGMSWAYTGNITDSDITQRVKDAGGRVDGALRFSHSWNYDGMRNGSLMDLHVFMPGSNQDVVFKNGKEIHDNYGNNERVGWNHRNHIASGGSQDVDYTNVAPVGYIPVENTTFPSIDKLKEGVYIFKIHNWNLRNPTSGGFKAEIAFGGNVYKFIRREPLQNKEWVTLAKIELKNGEFKIIEMMDNDTTPIDIWNVRTNQFVPVSVICYSPNYFDEQDGIGHRHLFFMLKDCKNGEEPNGYYNEFLKNELVEHKRVFEALGAKCHVEDTEDQLSGIGFSMTKRADLVVKVKGATERVMKIKF</sequence>
<evidence type="ECO:0000313" key="2">
    <source>
        <dbReference type="Proteomes" id="UP000260680"/>
    </source>
</evidence>
<dbReference type="Proteomes" id="UP000260680">
    <property type="component" value="Unassembled WGS sequence"/>
</dbReference>
<dbReference type="EMBL" id="QOHO01000043">
    <property type="protein sequence ID" value="RFZ78294.1"/>
    <property type="molecule type" value="Genomic_DNA"/>
</dbReference>
<proteinExistence type="predicted"/>
<dbReference type="AlphaFoldDB" id="A0A3E2NBF7"/>
<name>A0A3E2NBF7_9FIRM</name>
<evidence type="ECO:0000313" key="1">
    <source>
        <dbReference type="EMBL" id="RFZ78294.1"/>
    </source>
</evidence>
<accession>A0A3E2NBF7</accession>
<dbReference type="OrthoDB" id="1090891at2"/>
<organism evidence="1 2">
    <name type="scientific">Lacrimispora amygdalina</name>
    <dbReference type="NCBI Taxonomy" id="253257"/>
    <lineage>
        <taxon>Bacteria</taxon>
        <taxon>Bacillati</taxon>
        <taxon>Bacillota</taxon>
        <taxon>Clostridia</taxon>
        <taxon>Lachnospirales</taxon>
        <taxon>Lachnospiraceae</taxon>
        <taxon>Lacrimispora</taxon>
    </lineage>
</organism>
<reference evidence="1 2" key="1">
    <citation type="submission" date="2018-07" db="EMBL/GenBank/DDBJ databases">
        <title>New species, Clostridium PI-S10-A1B.</title>
        <authorList>
            <person name="Krishna G."/>
            <person name="Summeta K."/>
            <person name="Shikha S."/>
            <person name="Prabhu P.B."/>
            <person name="Suresh K."/>
        </authorList>
    </citation>
    <scope>NUCLEOTIDE SEQUENCE [LARGE SCALE GENOMIC DNA]</scope>
    <source>
        <strain evidence="1 2">PI-S10-A1B</strain>
    </source>
</reference>
<dbReference type="RefSeq" id="WP_117417667.1">
    <property type="nucleotide sequence ID" value="NZ_QOHO01000043.1"/>
</dbReference>